<organism evidence="1 2">
    <name type="scientific">Thermolongibacillus altinsuensis</name>
    <dbReference type="NCBI Taxonomy" id="575256"/>
    <lineage>
        <taxon>Bacteria</taxon>
        <taxon>Bacillati</taxon>
        <taxon>Bacillota</taxon>
        <taxon>Bacilli</taxon>
        <taxon>Bacillales</taxon>
        <taxon>Anoxybacillaceae</taxon>
        <taxon>Thermolongibacillus</taxon>
    </lineage>
</organism>
<reference evidence="1 2" key="1">
    <citation type="submission" date="2019-03" db="EMBL/GenBank/DDBJ databases">
        <title>Genomic Encyclopedia of Type Strains, Phase IV (KMG-IV): sequencing the most valuable type-strain genomes for metagenomic binning, comparative biology and taxonomic classification.</title>
        <authorList>
            <person name="Goeker M."/>
        </authorList>
    </citation>
    <scope>NUCLEOTIDE SEQUENCE [LARGE SCALE GENOMIC DNA]</scope>
    <source>
        <strain evidence="1 2">DSM 24979</strain>
    </source>
</reference>
<name>A0A4R1QDU6_9BACL</name>
<sequence length="46" mass="5331">MIRGHIQKEVYNILISEGVVENLGKTYRSFSNSPTRVSTYQIERIC</sequence>
<dbReference type="AlphaFoldDB" id="A0A4R1QDU6"/>
<proteinExistence type="predicted"/>
<protein>
    <submittedName>
        <fullName evidence="1">Uncharacterized protein</fullName>
    </submittedName>
</protein>
<dbReference type="EMBL" id="SLUL01000009">
    <property type="protein sequence ID" value="TCL48371.1"/>
    <property type="molecule type" value="Genomic_DNA"/>
</dbReference>
<accession>A0A4R1QDU6</accession>
<dbReference type="Proteomes" id="UP000295658">
    <property type="component" value="Unassembled WGS sequence"/>
</dbReference>
<evidence type="ECO:0000313" key="1">
    <source>
        <dbReference type="EMBL" id="TCL48371.1"/>
    </source>
</evidence>
<comment type="caution">
    <text evidence="1">The sequence shown here is derived from an EMBL/GenBank/DDBJ whole genome shotgun (WGS) entry which is preliminary data.</text>
</comment>
<keyword evidence="2" id="KW-1185">Reference proteome</keyword>
<evidence type="ECO:0000313" key="2">
    <source>
        <dbReference type="Proteomes" id="UP000295658"/>
    </source>
</evidence>
<gene>
    <name evidence="1" type="ORF">EDD69_1091</name>
</gene>